<dbReference type="PANTHER" id="PTHR11947">
    <property type="entry name" value="PYRUVATE DEHYDROGENASE KINASE"/>
    <property type="match status" value="1"/>
</dbReference>
<sequence length="483" mass="54504">MISKRFINTNSLKLFSEKEMTRVSLSQLYTLGRYLLKKKDGSDYKVFEIPTKFLYKELPIRFSQCIKGMHIGITPYAVHKLPSFRKFMLHYNNDFEKIINLPPPQNEPSDKAFMDTLRKINSFHYSNLSQINQGLRELSQAIANNDPEIVPSYLLPSGKPNMLSAASPAIQDSGNLKWLDTQKSLIQYDIKPNNVATFMNNNPTFQYAEARTNKFFDWFYSMCLGSQLLIQDHISVRDHSKSYVQKISPLNIVHNAVNDARRIASKHYNIEPPEVVVISPNPQISTVYIPELLYCIIFELIKNSLRATIEFHHLNSKSSNNSSTTMPKLKVIVAEGFEDLTFKVSDEGGGMPASKVEKLWSYIHQKSMPENDSNAPPSSQHPTDSSIKSSSMEANFGNFDLSFGSNSDYPLFGFGVGLPTARLIARYFGGDLDVVSMEGYGSDFYLHLQRSGNIAETTPDLCDLSLQSASSSVSELIDSLKYE</sequence>
<organism evidence="11 12">
    <name type="scientific">Smittium culicis</name>
    <dbReference type="NCBI Taxonomy" id="133412"/>
    <lineage>
        <taxon>Eukaryota</taxon>
        <taxon>Fungi</taxon>
        <taxon>Fungi incertae sedis</taxon>
        <taxon>Zoopagomycota</taxon>
        <taxon>Kickxellomycotina</taxon>
        <taxon>Harpellomycetes</taxon>
        <taxon>Harpellales</taxon>
        <taxon>Legeriomycetaceae</taxon>
        <taxon>Smittium</taxon>
    </lineage>
</organism>
<keyword evidence="12" id="KW-1185">Reference proteome</keyword>
<name>A0A1R1YGW8_9FUNG</name>
<dbReference type="OrthoDB" id="241648at2759"/>
<dbReference type="STRING" id="133412.A0A1R1YGW8"/>
<evidence type="ECO:0000256" key="9">
    <source>
        <dbReference type="SAM" id="MobiDB-lite"/>
    </source>
</evidence>
<keyword evidence="2 8" id="KW-0808">Transferase</keyword>
<keyword evidence="5 8" id="KW-0067">ATP-binding</keyword>
<feature type="domain" description="Histidine kinase/HSP90-like ATPase" evidence="10">
    <location>
        <begin position="288"/>
        <end position="452"/>
    </location>
</feature>
<dbReference type="GO" id="GO:0010906">
    <property type="term" value="P:regulation of glucose metabolic process"/>
    <property type="evidence" value="ECO:0007669"/>
    <property type="project" value="TreeGrafter"/>
</dbReference>
<dbReference type="AlphaFoldDB" id="A0A1R1YGW8"/>
<dbReference type="InterPro" id="IPR036890">
    <property type="entry name" value="HATPase_C_sf"/>
</dbReference>
<dbReference type="Gene3D" id="3.30.565.10">
    <property type="entry name" value="Histidine kinase-like ATPase, C-terminal domain"/>
    <property type="match status" value="1"/>
</dbReference>
<evidence type="ECO:0000256" key="5">
    <source>
        <dbReference type="ARBA" id="ARBA00022840"/>
    </source>
</evidence>
<dbReference type="InterPro" id="IPR004358">
    <property type="entry name" value="Sig_transdc_His_kin-like_C"/>
</dbReference>
<comment type="catalytic activity">
    <reaction evidence="7">
        <text>L-seryl-[pyruvate dehydrogenase E1 alpha subunit] + ATP = O-phospho-L-seryl-[pyruvate dehydrogenase E1 alpha subunit] + ADP + H(+)</text>
        <dbReference type="Rhea" id="RHEA:23052"/>
        <dbReference type="Rhea" id="RHEA-COMP:13689"/>
        <dbReference type="Rhea" id="RHEA-COMP:13690"/>
        <dbReference type="ChEBI" id="CHEBI:15378"/>
        <dbReference type="ChEBI" id="CHEBI:29999"/>
        <dbReference type="ChEBI" id="CHEBI:30616"/>
        <dbReference type="ChEBI" id="CHEBI:83421"/>
        <dbReference type="ChEBI" id="CHEBI:456216"/>
        <dbReference type="EC" id="2.7.11.2"/>
    </reaction>
</comment>
<evidence type="ECO:0000313" key="11">
    <source>
        <dbReference type="EMBL" id="OMJ25966.1"/>
    </source>
</evidence>
<dbReference type="Gene3D" id="1.20.140.20">
    <property type="entry name" value="Alpha-ketoacid/pyruvate dehydrogenase kinase, N-terminal domain"/>
    <property type="match status" value="1"/>
</dbReference>
<evidence type="ECO:0000256" key="4">
    <source>
        <dbReference type="ARBA" id="ARBA00022777"/>
    </source>
</evidence>
<proteinExistence type="inferred from homology"/>
<evidence type="ECO:0000256" key="2">
    <source>
        <dbReference type="ARBA" id="ARBA00022679"/>
    </source>
</evidence>
<protein>
    <recommendedName>
        <fullName evidence="8">Protein-serine/threonine kinase</fullName>
        <ecNumber evidence="8">2.7.11.-</ecNumber>
    </recommendedName>
</protein>
<accession>A0A1R1YGW8</accession>
<gene>
    <name evidence="11" type="ORF">AYI70_g536</name>
</gene>
<keyword evidence="4 8" id="KW-0418">Kinase</keyword>
<dbReference type="EC" id="2.7.11.-" evidence="8"/>
<evidence type="ECO:0000256" key="7">
    <source>
        <dbReference type="ARBA" id="ARBA00048201"/>
    </source>
</evidence>
<dbReference type="GO" id="GO:0005524">
    <property type="term" value="F:ATP binding"/>
    <property type="evidence" value="ECO:0007669"/>
    <property type="project" value="UniProtKB-UniRule"/>
</dbReference>
<comment type="similarity">
    <text evidence="1 8">Belongs to the PDK/BCKDK protein kinase family.</text>
</comment>
<keyword evidence="3 8" id="KW-0547">Nucleotide-binding</keyword>
<feature type="region of interest" description="Disordered" evidence="9">
    <location>
        <begin position="367"/>
        <end position="390"/>
    </location>
</feature>
<dbReference type="SUPFAM" id="SSF69012">
    <property type="entry name" value="alpha-ketoacid dehydrogenase kinase, N-terminal domain"/>
    <property type="match status" value="1"/>
</dbReference>
<comment type="caution">
    <text evidence="11">The sequence shown here is derived from an EMBL/GenBank/DDBJ whole genome shotgun (WGS) entry which is preliminary data.</text>
</comment>
<evidence type="ECO:0000259" key="10">
    <source>
        <dbReference type="SMART" id="SM00387"/>
    </source>
</evidence>
<dbReference type="InterPro" id="IPR003594">
    <property type="entry name" value="HATPase_dom"/>
</dbReference>
<dbReference type="PANTHER" id="PTHR11947:SF3">
    <property type="entry name" value="[PYRUVATE DEHYDROGENASE (ACETYL-TRANSFERRING)] KINASE, MITOCHONDRIAL"/>
    <property type="match status" value="1"/>
</dbReference>
<keyword evidence="11" id="KW-0670">Pyruvate</keyword>
<evidence type="ECO:0000256" key="6">
    <source>
        <dbReference type="ARBA" id="ARBA00023128"/>
    </source>
</evidence>
<dbReference type="Proteomes" id="UP000187283">
    <property type="component" value="Unassembled WGS sequence"/>
</dbReference>
<dbReference type="EMBL" id="LSSN01000085">
    <property type="protein sequence ID" value="OMJ25966.1"/>
    <property type="molecule type" value="Genomic_DNA"/>
</dbReference>
<evidence type="ECO:0000256" key="3">
    <source>
        <dbReference type="ARBA" id="ARBA00022741"/>
    </source>
</evidence>
<dbReference type="GO" id="GO:0005759">
    <property type="term" value="C:mitochondrial matrix"/>
    <property type="evidence" value="ECO:0007669"/>
    <property type="project" value="UniProtKB-SubCell"/>
</dbReference>
<keyword evidence="6 8" id="KW-0496">Mitochondrion</keyword>
<reference evidence="11 12" key="1">
    <citation type="submission" date="2017-01" db="EMBL/GenBank/DDBJ databases">
        <authorList>
            <person name="Mah S.A."/>
            <person name="Swanson W.J."/>
            <person name="Moy G.W."/>
            <person name="Vacquier V.D."/>
        </authorList>
    </citation>
    <scope>NUCLEOTIDE SEQUENCE [LARGE SCALE GENOMIC DNA]</scope>
    <source>
        <strain evidence="11 12">GSMNP</strain>
    </source>
</reference>
<dbReference type="PRINTS" id="PR00344">
    <property type="entry name" value="BCTRLSENSOR"/>
</dbReference>
<dbReference type="InterPro" id="IPR018955">
    <property type="entry name" value="BCDHK/PDK_N"/>
</dbReference>
<dbReference type="SMART" id="SM00387">
    <property type="entry name" value="HATPase_c"/>
    <property type="match status" value="1"/>
</dbReference>
<evidence type="ECO:0000313" key="12">
    <source>
        <dbReference type="Proteomes" id="UP000187283"/>
    </source>
</evidence>
<feature type="compositionally biased region" description="Polar residues" evidence="9">
    <location>
        <begin position="368"/>
        <end position="390"/>
    </location>
</feature>
<dbReference type="Pfam" id="PF02518">
    <property type="entry name" value="HATPase_c"/>
    <property type="match status" value="1"/>
</dbReference>
<dbReference type="GO" id="GO:0004740">
    <property type="term" value="F:pyruvate dehydrogenase (acetyl-transferring) kinase activity"/>
    <property type="evidence" value="ECO:0007669"/>
    <property type="project" value="UniProtKB-EC"/>
</dbReference>
<dbReference type="SUPFAM" id="SSF55874">
    <property type="entry name" value="ATPase domain of HSP90 chaperone/DNA topoisomerase II/histidine kinase"/>
    <property type="match status" value="1"/>
</dbReference>
<dbReference type="Pfam" id="PF10436">
    <property type="entry name" value="BCDHK_Adom3"/>
    <property type="match status" value="1"/>
</dbReference>
<dbReference type="InterPro" id="IPR036784">
    <property type="entry name" value="AK/P_DHK_N_sf"/>
</dbReference>
<comment type="subcellular location">
    <subcellularLocation>
        <location evidence="8">Mitochondrion matrix</location>
    </subcellularLocation>
</comment>
<evidence type="ECO:0000256" key="1">
    <source>
        <dbReference type="ARBA" id="ARBA00006155"/>
    </source>
</evidence>
<evidence type="ECO:0000256" key="8">
    <source>
        <dbReference type="RuleBase" id="RU366032"/>
    </source>
</evidence>
<dbReference type="InterPro" id="IPR039028">
    <property type="entry name" value="BCKD/PDK"/>
</dbReference>